<reference evidence="2" key="1">
    <citation type="submission" date="2023-06" db="EMBL/GenBank/DDBJ databases">
        <title>Robiginitalea aurantiacus sp. nov. and Algoriphagus sediminis sp. nov., isolated from coastal sediment.</title>
        <authorList>
            <person name="Zhou Z.Y."/>
            <person name="An J."/>
            <person name="Jia Y.W."/>
            <person name="Du Z.J."/>
        </authorList>
    </citation>
    <scope>NUCLEOTIDE SEQUENCE</scope>
    <source>
        <strain evidence="2">M39</strain>
    </source>
</reference>
<evidence type="ECO:0000256" key="1">
    <source>
        <dbReference type="SAM" id="MobiDB-lite"/>
    </source>
</evidence>
<accession>A0ABT7WDM6</accession>
<sequence length="166" mass="19431">MQEELRLLPQRAAQKDPESRRFLKKIKSRPPRDLDGTMRKLHDHEFQHTDCLQCGNCCRTTGPLFTDHDIARISRHLKMKPSEFSTTYLRKDEEGDMVLHGVPCAFLGTDNYCSIYEVRPKACREFPHTDRRKFHQINHLTLKNVAICPAAFRIVEAMKAAYPRYM</sequence>
<organism evidence="2 3">
    <name type="scientific">Robiginitalea aurantiaca</name>
    <dbReference type="NCBI Taxonomy" id="3056915"/>
    <lineage>
        <taxon>Bacteria</taxon>
        <taxon>Pseudomonadati</taxon>
        <taxon>Bacteroidota</taxon>
        <taxon>Flavobacteriia</taxon>
        <taxon>Flavobacteriales</taxon>
        <taxon>Flavobacteriaceae</taxon>
        <taxon>Robiginitalea</taxon>
    </lineage>
</organism>
<proteinExistence type="predicted"/>
<dbReference type="EMBL" id="JAUDUY010000002">
    <property type="protein sequence ID" value="MDM9631017.1"/>
    <property type="molecule type" value="Genomic_DNA"/>
</dbReference>
<feature type="region of interest" description="Disordered" evidence="1">
    <location>
        <begin position="1"/>
        <end position="20"/>
    </location>
</feature>
<dbReference type="RefSeq" id="WP_289724377.1">
    <property type="nucleotide sequence ID" value="NZ_JAUDUY010000002.1"/>
</dbReference>
<dbReference type="PANTHER" id="PTHR35866">
    <property type="entry name" value="PUTATIVE-RELATED"/>
    <property type="match status" value="1"/>
</dbReference>
<keyword evidence="3" id="KW-1185">Reference proteome</keyword>
<evidence type="ECO:0000313" key="2">
    <source>
        <dbReference type="EMBL" id="MDM9631017.1"/>
    </source>
</evidence>
<dbReference type="Pfam" id="PF03692">
    <property type="entry name" value="CxxCxxCC"/>
    <property type="match status" value="1"/>
</dbReference>
<protein>
    <submittedName>
        <fullName evidence="2">YkgJ family cysteine cluster protein</fullName>
    </submittedName>
</protein>
<dbReference type="InterPro" id="IPR005358">
    <property type="entry name" value="Puta_zinc/iron-chelating_dom"/>
</dbReference>
<gene>
    <name evidence="2" type="ORF">QU605_06030</name>
</gene>
<dbReference type="PANTHER" id="PTHR35866:SF1">
    <property type="entry name" value="YKGJ FAMILY CYSTEINE CLUSTER PROTEIN"/>
    <property type="match status" value="1"/>
</dbReference>
<name>A0ABT7WDM6_9FLAO</name>
<dbReference type="Proteomes" id="UP001174839">
    <property type="component" value="Unassembled WGS sequence"/>
</dbReference>
<comment type="caution">
    <text evidence="2">The sequence shown here is derived from an EMBL/GenBank/DDBJ whole genome shotgun (WGS) entry which is preliminary data.</text>
</comment>
<evidence type="ECO:0000313" key="3">
    <source>
        <dbReference type="Proteomes" id="UP001174839"/>
    </source>
</evidence>